<gene>
    <name evidence="1" type="ORF">LMG32879_001876</name>
</gene>
<dbReference type="EMBL" id="CATKSH010000010">
    <property type="protein sequence ID" value="CAI9121032.1"/>
    <property type="molecule type" value="Genomic_DNA"/>
</dbReference>
<dbReference type="RefSeq" id="WP_289842172.1">
    <property type="nucleotide sequence ID" value="NZ_CATKSH010000010.1"/>
</dbReference>
<evidence type="ECO:0000313" key="2">
    <source>
        <dbReference type="Proteomes" id="UP001176960"/>
    </source>
</evidence>
<organism evidence="1 2">
    <name type="scientific">Brytella acorum</name>
    <dbReference type="NCBI Taxonomy" id="2959299"/>
    <lineage>
        <taxon>Bacteria</taxon>
        <taxon>Pseudomonadati</taxon>
        <taxon>Pseudomonadota</taxon>
        <taxon>Alphaproteobacteria</taxon>
        <taxon>Acetobacterales</taxon>
        <taxon>Acetobacteraceae</taxon>
        <taxon>Brytella</taxon>
    </lineage>
</organism>
<dbReference type="Proteomes" id="UP001176960">
    <property type="component" value="Unassembled WGS sequence"/>
</dbReference>
<dbReference type="AlphaFoldDB" id="A0AA35V1P0"/>
<sequence>MPSDVFSAESVRSNVDYITVTAALEDYKGLAEPLGRPWTQDLKIDPTISVSCDDNVATVAFASGGAPCGIVGLRWDGGPIRSATSAYAVSANDTPQSVAAGLAAGFSGAIAVGAQVKVLEGSLTARVAGYGRSRRVTRRQTQKLRLSIWTSSADAREQLGQLLDTSLSEINWLPTADCGQAQLSFEGSGDIDTLQTQTLYRRDLIFRTVFDTFQSEWSAYMMFGVGQLSGPEWEAGFGDALPSLDGQSDLAVLAAEAAATQGIVADCSYPGLTTDAFGTVRSAS</sequence>
<evidence type="ECO:0000313" key="1">
    <source>
        <dbReference type="EMBL" id="CAI9121032.1"/>
    </source>
</evidence>
<comment type="caution">
    <text evidence="1">The sequence shown here is derived from an EMBL/GenBank/DDBJ whole genome shotgun (WGS) entry which is preliminary data.</text>
</comment>
<proteinExistence type="predicted"/>
<reference evidence="1" key="1">
    <citation type="submission" date="2023-03" db="EMBL/GenBank/DDBJ databases">
        <authorList>
            <person name="Cleenwerck I."/>
        </authorList>
    </citation>
    <scope>NUCLEOTIDE SEQUENCE</scope>
    <source>
        <strain evidence="1">LMG 32879</strain>
    </source>
</reference>
<accession>A0AA35V1P0</accession>
<name>A0AA35V1P0_9PROT</name>
<keyword evidence="2" id="KW-1185">Reference proteome</keyword>
<protein>
    <submittedName>
        <fullName evidence="1">Uncharacterized protein</fullName>
    </submittedName>
</protein>